<reference evidence="3" key="1">
    <citation type="journal article" date="2021" name="Proc. Natl. Acad. Sci. U.S.A.">
        <title>A Catalog of Tens of Thousands of Viruses from Human Metagenomes Reveals Hidden Associations with Chronic Diseases.</title>
        <authorList>
            <person name="Tisza M.J."/>
            <person name="Buck C.B."/>
        </authorList>
    </citation>
    <scope>NUCLEOTIDE SEQUENCE</scope>
    <source>
        <strain evidence="3">Ctvph17</strain>
    </source>
</reference>
<keyword evidence="1" id="KW-0547">Nucleotide-binding</keyword>
<protein>
    <recommendedName>
        <fullName evidence="2">Acb2/Tad1 hairpin domain-containing protein</fullName>
    </recommendedName>
</protein>
<dbReference type="Pfam" id="PF24729">
    <property type="entry name" value="Acb2_Tad1_hairpin"/>
    <property type="match status" value="1"/>
</dbReference>
<dbReference type="InterPro" id="IPR056098">
    <property type="entry name" value="Acb2/Tad1_hairpin"/>
</dbReference>
<sequence length="71" mass="8330">MMTEIDKRFDYRTLDAETRKRQVRMGKKIKTLATELDVLLADGWEKKQALLRLEETMMWANAAIAREGKQS</sequence>
<accession>A0A8S5UJW2</accession>
<dbReference type="EMBL" id="BK016095">
    <property type="protein sequence ID" value="DAF94662.1"/>
    <property type="molecule type" value="Genomic_DNA"/>
</dbReference>
<name>A0A8S5UJW2_9CAUD</name>
<organism evidence="3">
    <name type="scientific">Siphoviridae sp. ctvph17</name>
    <dbReference type="NCBI Taxonomy" id="2825724"/>
    <lineage>
        <taxon>Viruses</taxon>
        <taxon>Duplodnaviria</taxon>
        <taxon>Heunggongvirae</taxon>
        <taxon>Uroviricota</taxon>
        <taxon>Caudoviricetes</taxon>
    </lineage>
</organism>
<evidence type="ECO:0000256" key="1">
    <source>
        <dbReference type="ARBA" id="ARBA00022741"/>
    </source>
</evidence>
<feature type="domain" description="Acb2/Tad1 hairpin" evidence="2">
    <location>
        <begin position="4"/>
        <end position="65"/>
    </location>
</feature>
<evidence type="ECO:0000259" key="2">
    <source>
        <dbReference type="Pfam" id="PF24729"/>
    </source>
</evidence>
<evidence type="ECO:0000313" key="3">
    <source>
        <dbReference type="EMBL" id="DAF94662.1"/>
    </source>
</evidence>
<proteinExistence type="predicted"/>
<dbReference type="GO" id="GO:0000166">
    <property type="term" value="F:nucleotide binding"/>
    <property type="evidence" value="ECO:0007669"/>
    <property type="project" value="UniProtKB-KW"/>
</dbReference>